<sequence>MIVADILKNKGSSVTMVRPDETALDLSERLRAERIGAAIVSADGHAVDGIISERDLAYGLAAHASRLPTVPVASLMTKVVVFCSPDDPINDVMGVMTQKRIRHLPVKDGDDLVGLISIGDVLKLRLSEMKLEADVLLDYVRVQR</sequence>
<gene>
    <name evidence="4" type="ORF">AUC68_05420</name>
</gene>
<dbReference type="RefSeq" id="WP_069437350.1">
    <property type="nucleotide sequence ID" value="NZ_LPWG01000011.1"/>
</dbReference>
<dbReference type="SMART" id="SM00116">
    <property type="entry name" value="CBS"/>
    <property type="match status" value="2"/>
</dbReference>
<reference evidence="4 5" key="1">
    <citation type="journal article" date="2016" name="Environ. Microbiol.">
        <title>New Methyloceanibacter diversity from North Sea sediments includes methanotroph containing solely the soluble methane monooxygenase.</title>
        <authorList>
            <person name="Vekeman B."/>
            <person name="Kerckhof F.M."/>
            <person name="Cremers G."/>
            <person name="de Vos P."/>
            <person name="Vandamme P."/>
            <person name="Boon N."/>
            <person name="Op den Camp H.J."/>
            <person name="Heylen K."/>
        </authorList>
    </citation>
    <scope>NUCLEOTIDE SEQUENCE [LARGE SCALE GENOMIC DNA]</scope>
    <source>
        <strain evidence="4 5">R-67174</strain>
    </source>
</reference>
<proteinExistence type="predicted"/>
<accession>A0A1E3W0X8</accession>
<feature type="domain" description="CBS" evidence="3">
    <location>
        <begin position="76"/>
        <end position="131"/>
    </location>
</feature>
<comment type="caution">
    <text evidence="4">The sequence shown here is derived from an EMBL/GenBank/DDBJ whole genome shotgun (WGS) entry which is preliminary data.</text>
</comment>
<keyword evidence="4" id="KW-0808">Transferase</keyword>
<dbReference type="InterPro" id="IPR046342">
    <property type="entry name" value="CBS_dom_sf"/>
</dbReference>
<evidence type="ECO:0000256" key="2">
    <source>
        <dbReference type="PROSITE-ProRule" id="PRU00703"/>
    </source>
</evidence>
<dbReference type="EMBL" id="LPWG01000011">
    <property type="protein sequence ID" value="ODR99409.1"/>
    <property type="molecule type" value="Genomic_DNA"/>
</dbReference>
<evidence type="ECO:0000259" key="3">
    <source>
        <dbReference type="PROSITE" id="PS51371"/>
    </source>
</evidence>
<dbReference type="PANTHER" id="PTHR43080">
    <property type="entry name" value="CBS DOMAIN-CONTAINING PROTEIN CBSX3, MITOCHONDRIAL"/>
    <property type="match status" value="1"/>
</dbReference>
<keyword evidence="5" id="KW-1185">Reference proteome</keyword>
<dbReference type="Gene3D" id="3.10.580.10">
    <property type="entry name" value="CBS-domain"/>
    <property type="match status" value="1"/>
</dbReference>
<dbReference type="CDD" id="cd04623">
    <property type="entry name" value="CBS_pair_bac_euk"/>
    <property type="match status" value="1"/>
</dbReference>
<dbReference type="PROSITE" id="PS51371">
    <property type="entry name" value="CBS"/>
    <property type="match status" value="1"/>
</dbReference>
<dbReference type="AlphaFoldDB" id="A0A1E3W0X8"/>
<dbReference type="STRING" id="1774968.AUC68_05420"/>
<dbReference type="Proteomes" id="UP000094501">
    <property type="component" value="Unassembled WGS sequence"/>
</dbReference>
<dbReference type="SUPFAM" id="SSF54631">
    <property type="entry name" value="CBS-domain pair"/>
    <property type="match status" value="1"/>
</dbReference>
<evidence type="ECO:0000313" key="4">
    <source>
        <dbReference type="EMBL" id="ODR99409.1"/>
    </source>
</evidence>
<dbReference type="GO" id="GO:0016301">
    <property type="term" value="F:kinase activity"/>
    <property type="evidence" value="ECO:0007669"/>
    <property type="project" value="UniProtKB-KW"/>
</dbReference>
<organism evidence="4 5">
    <name type="scientific">Methyloceanibacter methanicus</name>
    <dbReference type="NCBI Taxonomy" id="1774968"/>
    <lineage>
        <taxon>Bacteria</taxon>
        <taxon>Pseudomonadati</taxon>
        <taxon>Pseudomonadota</taxon>
        <taxon>Alphaproteobacteria</taxon>
        <taxon>Hyphomicrobiales</taxon>
        <taxon>Hyphomicrobiaceae</taxon>
        <taxon>Methyloceanibacter</taxon>
    </lineage>
</organism>
<dbReference type="InterPro" id="IPR000644">
    <property type="entry name" value="CBS_dom"/>
</dbReference>
<dbReference type="Pfam" id="PF00571">
    <property type="entry name" value="CBS"/>
    <property type="match status" value="2"/>
</dbReference>
<keyword evidence="1 2" id="KW-0129">CBS domain</keyword>
<evidence type="ECO:0000313" key="5">
    <source>
        <dbReference type="Proteomes" id="UP000094501"/>
    </source>
</evidence>
<dbReference type="PANTHER" id="PTHR43080:SF2">
    <property type="entry name" value="CBS DOMAIN-CONTAINING PROTEIN"/>
    <property type="match status" value="1"/>
</dbReference>
<keyword evidence="4" id="KW-0418">Kinase</keyword>
<dbReference type="OrthoDB" id="9807125at2"/>
<evidence type="ECO:0000256" key="1">
    <source>
        <dbReference type="ARBA" id="ARBA00023122"/>
    </source>
</evidence>
<dbReference type="InterPro" id="IPR051257">
    <property type="entry name" value="Diverse_CBS-Domain"/>
</dbReference>
<protein>
    <submittedName>
        <fullName evidence="4">Histidine kinase</fullName>
    </submittedName>
</protein>
<name>A0A1E3W0X8_9HYPH</name>
<dbReference type="InterPro" id="IPR044725">
    <property type="entry name" value="CBSX3_CBS_dom"/>
</dbReference>